<dbReference type="Pfam" id="PF12771">
    <property type="entry name" value="SusD-like_2"/>
    <property type="match status" value="1"/>
</dbReference>
<dbReference type="AlphaFoldDB" id="A0A494VS31"/>
<dbReference type="InterPro" id="IPR041662">
    <property type="entry name" value="SusD-like_2"/>
</dbReference>
<name>A0A494VS31_9SPHI</name>
<reference evidence="1 2" key="1">
    <citation type="submission" date="2018-10" db="EMBL/GenBank/DDBJ databases">
        <title>Genome sequencing of Mucilaginibacter sp. HYN0043.</title>
        <authorList>
            <person name="Kim M."/>
            <person name="Yi H."/>
        </authorList>
    </citation>
    <scope>NUCLEOTIDE SEQUENCE [LARGE SCALE GENOMIC DNA]</scope>
    <source>
        <strain evidence="1 2">HYN0043</strain>
    </source>
</reference>
<dbReference type="KEGG" id="muh:HYN43_025345"/>
<organism evidence="1 2">
    <name type="scientific">Mucilaginibacter celer</name>
    <dbReference type="NCBI Taxonomy" id="2305508"/>
    <lineage>
        <taxon>Bacteria</taxon>
        <taxon>Pseudomonadati</taxon>
        <taxon>Bacteroidota</taxon>
        <taxon>Sphingobacteriia</taxon>
        <taxon>Sphingobacteriales</taxon>
        <taxon>Sphingobacteriaceae</taxon>
        <taxon>Mucilaginibacter</taxon>
    </lineage>
</organism>
<dbReference type="OrthoDB" id="9766256at2"/>
<gene>
    <name evidence="1" type="ORF">HYN43_025345</name>
</gene>
<keyword evidence="1" id="KW-0449">Lipoprotein</keyword>
<dbReference type="Gene3D" id="1.25.40.390">
    <property type="match status" value="1"/>
</dbReference>
<proteinExistence type="predicted"/>
<dbReference type="RefSeq" id="WP_119406683.1">
    <property type="nucleotide sequence ID" value="NZ_CP032869.1"/>
</dbReference>
<sequence length="506" mass="54046">MKKYIIYSLMLIAGAVSSCKKNFFDLTNPNQPTSASAALVLPSALSTSAALVNGSYTVYGYWMGYLSPAAGYAPSQTLLTYNFTTTDYQVWTGYYLNLANYDYVLKQTAGDKTQVYFNAIAQIMTAYGFEGLVDNYNNVPYTKAFQGSANLLPSYDKGPDIYADLIKRVDGAIAAINGADTKVAVSPSSADIVFGGDMTKWKKFANTLKLRLILRQSNTSNFGTISGGIASTATEGYLTADAGANPGFQNIDGKQSPFWNVYGYSQAGSTKSPATTAGAYAVGLFKSNNDPRGPLFYQPIGGDIIGNVFGAAVPVTASNFGNTTISGGSFISGKGLLKSPYMDAILFSAAESYFLQAEAKFRGLAVGTTSAEDLYNSGIKASFESAYVGYTGTTKTSNNTAADADAVTYYSQAKNNVNYAASSNKIQAIITQKYFALTGYNMFEAYNEYRRTGFPNPPASVASGAIGDGKLPSRIFYPDTEYSQNTANVGAEGTINQFTSKIFWAK</sequence>
<protein>
    <submittedName>
        <fullName evidence="1">SusD/RagB family nutrient-binding outer membrane lipoprotein</fullName>
    </submittedName>
</protein>
<evidence type="ECO:0000313" key="2">
    <source>
        <dbReference type="Proteomes" id="UP000270046"/>
    </source>
</evidence>
<dbReference type="SUPFAM" id="SSF48452">
    <property type="entry name" value="TPR-like"/>
    <property type="match status" value="1"/>
</dbReference>
<keyword evidence="2" id="KW-1185">Reference proteome</keyword>
<dbReference type="EMBL" id="CP032869">
    <property type="protein sequence ID" value="AYL98406.1"/>
    <property type="molecule type" value="Genomic_DNA"/>
</dbReference>
<dbReference type="PROSITE" id="PS51257">
    <property type="entry name" value="PROKAR_LIPOPROTEIN"/>
    <property type="match status" value="1"/>
</dbReference>
<dbReference type="Proteomes" id="UP000270046">
    <property type="component" value="Chromosome"/>
</dbReference>
<dbReference type="InterPro" id="IPR011990">
    <property type="entry name" value="TPR-like_helical_dom_sf"/>
</dbReference>
<accession>A0A494VS31</accession>
<evidence type="ECO:0000313" key="1">
    <source>
        <dbReference type="EMBL" id="AYL98406.1"/>
    </source>
</evidence>